<evidence type="ECO:0000313" key="3">
    <source>
        <dbReference type="EMBL" id="GDY71824.1"/>
    </source>
</evidence>
<proteinExistence type="predicted"/>
<reference evidence="2 5" key="2">
    <citation type="submission" date="2019-04" db="EMBL/GenBank/DDBJ databases">
        <title>Draft genome sequences of Streptomyces avermitilis NBRC 14893.</title>
        <authorList>
            <person name="Komaki H."/>
            <person name="Tamura T."/>
            <person name="Hosoyama A."/>
        </authorList>
    </citation>
    <scope>NUCLEOTIDE SEQUENCE [LARGE SCALE GENOMIC DNA]</scope>
    <source>
        <strain evidence="2 5">NBRC 14893</strain>
    </source>
</reference>
<gene>
    <name evidence="2" type="ORF">SAV14893_072480</name>
    <name evidence="3" type="ORF">SAV31267_013090</name>
</gene>
<dbReference type="AlphaFoldDB" id="A0A4D4M7Q1"/>
<dbReference type="EMBL" id="BJHX01000001">
    <property type="protein sequence ID" value="GDY67855.1"/>
    <property type="molecule type" value="Genomic_DNA"/>
</dbReference>
<sequence length="100" mass="10570">MPVEGTWDLAISTPIGTIGATVDLRTRDGVLSGTAHGSGEQVALREVTFDGERLTWAQSITRPLRLDLAFAMTVDGATMTGTSKAGRLPASKVTGRRRDA</sequence>
<evidence type="ECO:0008006" key="6">
    <source>
        <dbReference type="Google" id="ProtNLM"/>
    </source>
</evidence>
<protein>
    <recommendedName>
        <fullName evidence="6">Lipid/polyisoprenoid-binding YceI-like domain-containing protein</fullName>
    </recommendedName>
</protein>
<name>A0A4D4M7Q1_STRAX</name>
<evidence type="ECO:0000313" key="4">
    <source>
        <dbReference type="Proteomes" id="UP000299211"/>
    </source>
</evidence>
<evidence type="ECO:0000313" key="2">
    <source>
        <dbReference type="EMBL" id="GDY67855.1"/>
    </source>
</evidence>
<comment type="caution">
    <text evidence="2">The sequence shown here is derived from an EMBL/GenBank/DDBJ whole genome shotgun (WGS) entry which is preliminary data.</text>
</comment>
<accession>A0A4D4M7Q1</accession>
<organism evidence="2 5">
    <name type="scientific">Streptomyces avermitilis</name>
    <dbReference type="NCBI Taxonomy" id="33903"/>
    <lineage>
        <taxon>Bacteria</taxon>
        <taxon>Bacillati</taxon>
        <taxon>Actinomycetota</taxon>
        <taxon>Actinomycetes</taxon>
        <taxon>Kitasatosporales</taxon>
        <taxon>Streptomycetaceae</taxon>
        <taxon>Streptomyces</taxon>
    </lineage>
</organism>
<reference evidence="3 4" key="1">
    <citation type="submission" date="2019-04" db="EMBL/GenBank/DDBJ databases">
        <title>Draft genome sequences of Streptomyces avermitilis ATCC 31267.</title>
        <authorList>
            <person name="Komaki H."/>
            <person name="Tamura T."/>
            <person name="Hosoyama A."/>
        </authorList>
    </citation>
    <scope>NUCLEOTIDE SEQUENCE [LARGE SCALE GENOMIC DNA]</scope>
    <source>
        <strain evidence="3 4">ATCC 31267</strain>
    </source>
</reference>
<dbReference type="Proteomes" id="UP000299211">
    <property type="component" value="Unassembled WGS sequence"/>
</dbReference>
<dbReference type="RefSeq" id="WP_037649298.1">
    <property type="nucleotide sequence ID" value="NZ_BAABTN010000098.1"/>
</dbReference>
<dbReference type="Proteomes" id="UP000302139">
    <property type="component" value="Unassembled WGS sequence"/>
</dbReference>
<evidence type="ECO:0000313" key="5">
    <source>
        <dbReference type="Proteomes" id="UP000302139"/>
    </source>
</evidence>
<feature type="region of interest" description="Disordered" evidence="1">
    <location>
        <begin position="81"/>
        <end position="100"/>
    </location>
</feature>
<dbReference type="EMBL" id="BJHY01000001">
    <property type="protein sequence ID" value="GDY71824.1"/>
    <property type="molecule type" value="Genomic_DNA"/>
</dbReference>
<evidence type="ECO:0000256" key="1">
    <source>
        <dbReference type="SAM" id="MobiDB-lite"/>
    </source>
</evidence>